<gene>
    <name evidence="1" type="ORF">MNOR_LOCUS26425</name>
</gene>
<name>A0AAV2RQR9_MEGNR</name>
<dbReference type="AlphaFoldDB" id="A0AAV2RQR9"/>
<accession>A0AAV2RQR9</accession>
<proteinExistence type="predicted"/>
<evidence type="ECO:0008006" key="3">
    <source>
        <dbReference type="Google" id="ProtNLM"/>
    </source>
</evidence>
<reference evidence="1 2" key="1">
    <citation type="submission" date="2024-05" db="EMBL/GenBank/DDBJ databases">
        <authorList>
            <person name="Wallberg A."/>
        </authorList>
    </citation>
    <scope>NUCLEOTIDE SEQUENCE [LARGE SCALE GENOMIC DNA]</scope>
</reference>
<organism evidence="1 2">
    <name type="scientific">Meganyctiphanes norvegica</name>
    <name type="common">Northern krill</name>
    <name type="synonym">Thysanopoda norvegica</name>
    <dbReference type="NCBI Taxonomy" id="48144"/>
    <lineage>
        <taxon>Eukaryota</taxon>
        <taxon>Metazoa</taxon>
        <taxon>Ecdysozoa</taxon>
        <taxon>Arthropoda</taxon>
        <taxon>Crustacea</taxon>
        <taxon>Multicrustacea</taxon>
        <taxon>Malacostraca</taxon>
        <taxon>Eumalacostraca</taxon>
        <taxon>Eucarida</taxon>
        <taxon>Euphausiacea</taxon>
        <taxon>Euphausiidae</taxon>
        <taxon>Meganyctiphanes</taxon>
    </lineage>
</organism>
<keyword evidence="2" id="KW-1185">Reference proteome</keyword>
<evidence type="ECO:0000313" key="2">
    <source>
        <dbReference type="Proteomes" id="UP001497623"/>
    </source>
</evidence>
<dbReference type="Proteomes" id="UP001497623">
    <property type="component" value="Unassembled WGS sequence"/>
</dbReference>
<protein>
    <recommendedName>
        <fullName evidence="3">Chitin-binding type-4 domain-containing protein</fullName>
    </recommendedName>
</protein>
<comment type="caution">
    <text evidence="1">The sequence shown here is derived from an EMBL/GenBank/DDBJ whole genome shotgun (WGS) entry which is preliminary data.</text>
</comment>
<evidence type="ECO:0000313" key="1">
    <source>
        <dbReference type="EMBL" id="CAL4130117.1"/>
    </source>
</evidence>
<dbReference type="EMBL" id="CAXKWB010026390">
    <property type="protein sequence ID" value="CAL4130117.1"/>
    <property type="molecule type" value="Genomic_DNA"/>
</dbReference>
<sequence length="109" mass="11984">MEEPPARNVMWRMGFNDLVPHPNDDYLVCAESGGADCPPCGDSLDGPKPYPHQAGGYFAPGIIVRTYTPGEKIDVFANVTISHGGFLDFKVCPNNDMGKPVTQRCLDRW</sequence>